<dbReference type="Proteomes" id="UP000620124">
    <property type="component" value="Unassembled WGS sequence"/>
</dbReference>
<evidence type="ECO:0000313" key="2">
    <source>
        <dbReference type="EMBL" id="KAF7328239.1"/>
    </source>
</evidence>
<organism evidence="2 3">
    <name type="scientific">Mycena venus</name>
    <dbReference type="NCBI Taxonomy" id="2733690"/>
    <lineage>
        <taxon>Eukaryota</taxon>
        <taxon>Fungi</taxon>
        <taxon>Dikarya</taxon>
        <taxon>Basidiomycota</taxon>
        <taxon>Agaricomycotina</taxon>
        <taxon>Agaricomycetes</taxon>
        <taxon>Agaricomycetidae</taxon>
        <taxon>Agaricales</taxon>
        <taxon>Marasmiineae</taxon>
        <taxon>Mycenaceae</taxon>
        <taxon>Mycena</taxon>
    </lineage>
</organism>
<gene>
    <name evidence="2" type="ORF">MVEN_02563800</name>
</gene>
<comment type="caution">
    <text evidence="2">The sequence shown here is derived from an EMBL/GenBank/DDBJ whole genome shotgun (WGS) entry which is preliminary data.</text>
</comment>
<dbReference type="InterPro" id="IPR046496">
    <property type="entry name" value="DUF6589"/>
</dbReference>
<keyword evidence="3" id="KW-1185">Reference proteome</keyword>
<feature type="domain" description="DUF6589" evidence="1">
    <location>
        <begin position="1"/>
        <end position="72"/>
    </location>
</feature>
<dbReference type="OrthoDB" id="2974843at2759"/>
<proteinExistence type="predicted"/>
<reference evidence="2" key="1">
    <citation type="submission" date="2020-05" db="EMBL/GenBank/DDBJ databases">
        <title>Mycena genomes resolve the evolution of fungal bioluminescence.</title>
        <authorList>
            <person name="Tsai I.J."/>
        </authorList>
    </citation>
    <scope>NUCLEOTIDE SEQUENCE</scope>
    <source>
        <strain evidence="2">CCC161011</strain>
    </source>
</reference>
<accession>A0A8H6WUD2</accession>
<dbReference type="EMBL" id="JACAZI010000037">
    <property type="protein sequence ID" value="KAF7328239.1"/>
    <property type="molecule type" value="Genomic_DNA"/>
</dbReference>
<protein>
    <recommendedName>
        <fullName evidence="1">DUF6589 domain-containing protein</fullName>
    </recommendedName>
</protein>
<evidence type="ECO:0000259" key="1">
    <source>
        <dbReference type="Pfam" id="PF20231"/>
    </source>
</evidence>
<dbReference type="AlphaFoldDB" id="A0A8H6WUD2"/>
<sequence>MIFNMSGGHGKGQGVDMNMEHNIGKIKELFTARGVYGSWDRLANISAAIDVLDSIQVSMAASLGASYSGTGHKDVDTSDLVWRVARKARELNLNTPQVNREGKATPDLLVVGEAALKSSTLSTFNKKRRELLKGIIEVTEEDVDEIPAMDILIHREES</sequence>
<name>A0A8H6WUD2_9AGAR</name>
<evidence type="ECO:0000313" key="3">
    <source>
        <dbReference type="Proteomes" id="UP000620124"/>
    </source>
</evidence>
<dbReference type="Pfam" id="PF20231">
    <property type="entry name" value="DUF6589"/>
    <property type="match status" value="1"/>
</dbReference>